<sequence>MLSIKPVAKSACSILLRDSQFCTYSSLLQAPAPNNSATLKLSAEEMVAPFKSWFKAQNSPLLDQFFTILTAKKSIAARCLNLIDYIKHISF</sequence>
<reference evidence="1 2" key="1">
    <citation type="journal article" date="2021" name="Commun. Biol.">
        <title>The genome of Shorea leprosula (Dipterocarpaceae) highlights the ecological relevance of drought in aseasonal tropical rainforests.</title>
        <authorList>
            <person name="Ng K.K.S."/>
            <person name="Kobayashi M.J."/>
            <person name="Fawcett J.A."/>
            <person name="Hatakeyama M."/>
            <person name="Paape T."/>
            <person name="Ng C.H."/>
            <person name="Ang C.C."/>
            <person name="Tnah L.H."/>
            <person name="Lee C.T."/>
            <person name="Nishiyama T."/>
            <person name="Sese J."/>
            <person name="O'Brien M.J."/>
            <person name="Copetti D."/>
            <person name="Mohd Noor M.I."/>
            <person name="Ong R.C."/>
            <person name="Putra M."/>
            <person name="Sireger I.Z."/>
            <person name="Indrioko S."/>
            <person name="Kosugi Y."/>
            <person name="Izuno A."/>
            <person name="Isagi Y."/>
            <person name="Lee S.L."/>
            <person name="Shimizu K.K."/>
        </authorList>
    </citation>
    <scope>NUCLEOTIDE SEQUENCE [LARGE SCALE GENOMIC DNA]</scope>
    <source>
        <strain evidence="1">214</strain>
    </source>
</reference>
<evidence type="ECO:0000313" key="1">
    <source>
        <dbReference type="EMBL" id="GKV28950.1"/>
    </source>
</evidence>
<keyword evidence="2" id="KW-1185">Reference proteome</keyword>
<proteinExistence type="predicted"/>
<protein>
    <submittedName>
        <fullName evidence="1">Uncharacterized protein</fullName>
    </submittedName>
</protein>
<accession>A0AAV5KWH6</accession>
<dbReference type="Proteomes" id="UP001054252">
    <property type="component" value="Unassembled WGS sequence"/>
</dbReference>
<comment type="caution">
    <text evidence="1">The sequence shown here is derived from an EMBL/GenBank/DDBJ whole genome shotgun (WGS) entry which is preliminary data.</text>
</comment>
<dbReference type="EMBL" id="BPVZ01000081">
    <property type="protein sequence ID" value="GKV28950.1"/>
    <property type="molecule type" value="Genomic_DNA"/>
</dbReference>
<name>A0AAV5KWH6_9ROSI</name>
<gene>
    <name evidence="1" type="ORF">SLEP1_g37934</name>
</gene>
<dbReference type="AlphaFoldDB" id="A0AAV5KWH6"/>
<evidence type="ECO:0000313" key="2">
    <source>
        <dbReference type="Proteomes" id="UP001054252"/>
    </source>
</evidence>
<organism evidence="1 2">
    <name type="scientific">Rubroshorea leprosula</name>
    <dbReference type="NCBI Taxonomy" id="152421"/>
    <lineage>
        <taxon>Eukaryota</taxon>
        <taxon>Viridiplantae</taxon>
        <taxon>Streptophyta</taxon>
        <taxon>Embryophyta</taxon>
        <taxon>Tracheophyta</taxon>
        <taxon>Spermatophyta</taxon>
        <taxon>Magnoliopsida</taxon>
        <taxon>eudicotyledons</taxon>
        <taxon>Gunneridae</taxon>
        <taxon>Pentapetalae</taxon>
        <taxon>rosids</taxon>
        <taxon>malvids</taxon>
        <taxon>Malvales</taxon>
        <taxon>Dipterocarpaceae</taxon>
        <taxon>Rubroshorea</taxon>
    </lineage>
</organism>